<feature type="domain" description="SPOR" evidence="2">
    <location>
        <begin position="181"/>
        <end position="256"/>
    </location>
</feature>
<keyword evidence="4" id="KW-1185">Reference proteome</keyword>
<dbReference type="Gene3D" id="3.40.630.40">
    <property type="entry name" value="Zn-dependent exopeptidases"/>
    <property type="match status" value="1"/>
</dbReference>
<name>A0ABR7MXV1_9FIRM</name>
<organism evidence="3 4">
    <name type="scientific">Jutongia hominis</name>
    <dbReference type="NCBI Taxonomy" id="2763664"/>
    <lineage>
        <taxon>Bacteria</taxon>
        <taxon>Bacillati</taxon>
        <taxon>Bacillota</taxon>
        <taxon>Clostridia</taxon>
        <taxon>Lachnospirales</taxon>
        <taxon>Lachnospiraceae</taxon>
        <taxon>Jutongia</taxon>
    </lineage>
</organism>
<dbReference type="CDD" id="cd02696">
    <property type="entry name" value="MurNAc-LAA"/>
    <property type="match status" value="1"/>
</dbReference>
<dbReference type="InterPro" id="IPR002508">
    <property type="entry name" value="MurNAc-LAA_cat"/>
</dbReference>
<dbReference type="InterPro" id="IPR007730">
    <property type="entry name" value="SPOR-like_dom"/>
</dbReference>
<dbReference type="SUPFAM" id="SSF110997">
    <property type="entry name" value="Sporulation related repeat"/>
    <property type="match status" value="1"/>
</dbReference>
<protein>
    <submittedName>
        <fullName evidence="3">N-acetylmuramoyl-L-alanine amidase</fullName>
    </submittedName>
</protein>
<evidence type="ECO:0000313" key="4">
    <source>
        <dbReference type="Proteomes" id="UP000637513"/>
    </source>
</evidence>
<dbReference type="PANTHER" id="PTHR30404:SF0">
    <property type="entry name" value="N-ACETYLMURAMOYL-L-ALANINE AMIDASE AMIC"/>
    <property type="match status" value="1"/>
</dbReference>
<dbReference type="Proteomes" id="UP000637513">
    <property type="component" value="Unassembled WGS sequence"/>
</dbReference>
<evidence type="ECO:0000259" key="2">
    <source>
        <dbReference type="PROSITE" id="PS51724"/>
    </source>
</evidence>
<sequence length="260" mass="28818">MATVMLDAGHGGYDNGASFEGRKEKDDNLNLVLAIGNILENNGVDVLYTRTTDIYQSPNEKANIANRSDTSYFVSIHRNSSPQPNTYSGVQTLVYADAGIPALFAQNINRELEKVGYANLGTSVRPNLAVLRGTNMPAALVEVGFINTEQDNRLLDLKFPETAQAIADGILQTVQGANIESSEVETYSLELGVFMHEKNAQNLAKTLQEEGYESYIEVVNNCYRVGHGRFTNRMEAKKKRDELFARDYEVRIIVKNAMPS</sequence>
<proteinExistence type="predicted"/>
<dbReference type="PROSITE" id="PS51724">
    <property type="entry name" value="SPOR"/>
    <property type="match status" value="1"/>
</dbReference>
<comment type="caution">
    <text evidence="3">The sequence shown here is derived from an EMBL/GenBank/DDBJ whole genome shotgun (WGS) entry which is preliminary data.</text>
</comment>
<evidence type="ECO:0000256" key="1">
    <source>
        <dbReference type="ARBA" id="ARBA00022801"/>
    </source>
</evidence>
<dbReference type="SUPFAM" id="SSF53187">
    <property type="entry name" value="Zn-dependent exopeptidases"/>
    <property type="match status" value="1"/>
</dbReference>
<dbReference type="InterPro" id="IPR036680">
    <property type="entry name" value="SPOR-like_sf"/>
</dbReference>
<keyword evidence="1" id="KW-0378">Hydrolase</keyword>
<evidence type="ECO:0000313" key="3">
    <source>
        <dbReference type="EMBL" id="MBC8558023.1"/>
    </source>
</evidence>
<dbReference type="SMART" id="SM00646">
    <property type="entry name" value="Ami_3"/>
    <property type="match status" value="1"/>
</dbReference>
<gene>
    <name evidence="3" type="ORF">H8700_09920</name>
</gene>
<dbReference type="EMBL" id="JACRSW010000032">
    <property type="protein sequence ID" value="MBC8558023.1"/>
    <property type="molecule type" value="Genomic_DNA"/>
</dbReference>
<dbReference type="Pfam" id="PF05036">
    <property type="entry name" value="SPOR"/>
    <property type="match status" value="1"/>
</dbReference>
<dbReference type="PANTHER" id="PTHR30404">
    <property type="entry name" value="N-ACETYLMURAMOYL-L-ALANINE AMIDASE"/>
    <property type="match status" value="1"/>
</dbReference>
<reference evidence="3 4" key="1">
    <citation type="submission" date="2020-08" db="EMBL/GenBank/DDBJ databases">
        <title>Genome public.</title>
        <authorList>
            <person name="Liu C."/>
            <person name="Sun Q."/>
        </authorList>
    </citation>
    <scope>NUCLEOTIDE SEQUENCE [LARGE SCALE GENOMIC DNA]</scope>
    <source>
        <strain evidence="3 4">BX3</strain>
    </source>
</reference>
<accession>A0ABR7MXV1</accession>
<dbReference type="InterPro" id="IPR050695">
    <property type="entry name" value="N-acetylmuramoyl_amidase_3"/>
</dbReference>
<dbReference type="Gene3D" id="3.30.70.1070">
    <property type="entry name" value="Sporulation related repeat"/>
    <property type="match status" value="1"/>
</dbReference>
<dbReference type="Pfam" id="PF01520">
    <property type="entry name" value="Amidase_3"/>
    <property type="match status" value="1"/>
</dbReference>
<dbReference type="RefSeq" id="WP_249305493.1">
    <property type="nucleotide sequence ID" value="NZ_JACRSW010000032.1"/>
</dbReference>